<keyword evidence="2" id="KW-0663">Pyridoxal phosphate</keyword>
<dbReference type="InterPro" id="IPR015421">
    <property type="entry name" value="PyrdxlP-dep_Trfase_major"/>
</dbReference>
<name>A0A075G0Z1_9EURY</name>
<gene>
    <name evidence="8" type="primary">gcvPB</name>
</gene>
<feature type="domain" description="Glycine dehydrogenase C-terminal" evidence="7">
    <location>
        <begin position="359"/>
        <end position="474"/>
    </location>
</feature>
<dbReference type="InterPro" id="IPR015422">
    <property type="entry name" value="PyrdxlP-dep_Trfase_small"/>
</dbReference>
<dbReference type="GO" id="GO:0030170">
    <property type="term" value="F:pyridoxal phosphate binding"/>
    <property type="evidence" value="ECO:0007669"/>
    <property type="project" value="TreeGrafter"/>
</dbReference>
<dbReference type="EMBL" id="KF900500">
    <property type="protein sequence ID" value="AIE97179.1"/>
    <property type="molecule type" value="Genomic_DNA"/>
</dbReference>
<dbReference type="FunFam" id="3.40.640.10:FF:000224">
    <property type="entry name" value="Probable glycine dehydrogenase (decarboxylating) subunit 2"/>
    <property type="match status" value="1"/>
</dbReference>
<proteinExistence type="predicted"/>
<dbReference type="InterPro" id="IPR020581">
    <property type="entry name" value="GDC_P"/>
</dbReference>
<evidence type="ECO:0000256" key="3">
    <source>
        <dbReference type="ARBA" id="ARBA00023002"/>
    </source>
</evidence>
<protein>
    <recommendedName>
        <fullName evidence="1">glycine dehydrogenase (aminomethyl-transferring)</fullName>
        <ecNumber evidence="1">1.4.4.2</ecNumber>
    </recommendedName>
</protein>
<dbReference type="InterPro" id="IPR015424">
    <property type="entry name" value="PyrdxlP-dep_Trfase"/>
</dbReference>
<dbReference type="AlphaFoldDB" id="A0A075G0Z1"/>
<dbReference type="Gene3D" id="6.20.440.10">
    <property type="match status" value="1"/>
</dbReference>
<evidence type="ECO:0000256" key="2">
    <source>
        <dbReference type="ARBA" id="ARBA00022898"/>
    </source>
</evidence>
<evidence type="ECO:0000259" key="7">
    <source>
        <dbReference type="Pfam" id="PF21478"/>
    </source>
</evidence>
<dbReference type="PANTHER" id="PTHR11773:SF1">
    <property type="entry name" value="GLYCINE DEHYDROGENASE (DECARBOXYLATING), MITOCHONDRIAL"/>
    <property type="match status" value="1"/>
</dbReference>
<dbReference type="GO" id="GO:0004375">
    <property type="term" value="F:glycine dehydrogenase (decarboxylating) activity"/>
    <property type="evidence" value="ECO:0007669"/>
    <property type="project" value="UniProtKB-EC"/>
</dbReference>
<evidence type="ECO:0000259" key="6">
    <source>
        <dbReference type="Pfam" id="PF00266"/>
    </source>
</evidence>
<evidence type="ECO:0000256" key="1">
    <source>
        <dbReference type="ARBA" id="ARBA00012134"/>
    </source>
</evidence>
<dbReference type="PANTHER" id="PTHR11773">
    <property type="entry name" value="GLYCINE DEHYDROGENASE, DECARBOXYLATING"/>
    <property type="match status" value="1"/>
</dbReference>
<accession>A0A075G0Z1</accession>
<evidence type="ECO:0000256" key="4">
    <source>
        <dbReference type="ARBA" id="ARBA00049026"/>
    </source>
</evidence>
<reference evidence="8" key="1">
    <citation type="journal article" date="2014" name="Genome Biol. Evol.">
        <title>Pangenome evidence for extensive interdomain horizontal transfer affecting lineage core and shell genes in uncultured planktonic thaumarchaeota and euryarchaeota.</title>
        <authorList>
            <person name="Deschamps P."/>
            <person name="Zivanovic Y."/>
            <person name="Moreira D."/>
            <person name="Rodriguez-Valera F."/>
            <person name="Lopez-Garcia P."/>
        </authorList>
    </citation>
    <scope>NUCLEOTIDE SEQUENCE</scope>
</reference>
<feature type="domain" description="Aminotransferase class V" evidence="6">
    <location>
        <begin position="155"/>
        <end position="275"/>
    </location>
</feature>
<organism evidence="8">
    <name type="scientific">uncultured marine group II/III euryarchaeote AD1000_95_H05</name>
    <dbReference type="NCBI Taxonomy" id="1457827"/>
    <lineage>
        <taxon>Archaea</taxon>
        <taxon>Methanobacteriati</taxon>
        <taxon>Methanobacteriota</taxon>
        <taxon>environmental samples</taxon>
    </lineage>
</organism>
<evidence type="ECO:0000256" key="5">
    <source>
        <dbReference type="SAM" id="MobiDB-lite"/>
    </source>
</evidence>
<dbReference type="GO" id="GO:0016594">
    <property type="term" value="F:glycine binding"/>
    <property type="evidence" value="ECO:0007669"/>
    <property type="project" value="TreeGrafter"/>
</dbReference>
<evidence type="ECO:0000313" key="8">
    <source>
        <dbReference type="EMBL" id="AIE97179.1"/>
    </source>
</evidence>
<dbReference type="Pfam" id="PF21478">
    <property type="entry name" value="GcvP2_C"/>
    <property type="match status" value="1"/>
</dbReference>
<feature type="region of interest" description="Disordered" evidence="5">
    <location>
        <begin position="7"/>
        <end position="43"/>
    </location>
</feature>
<dbReference type="GO" id="GO:0019464">
    <property type="term" value="P:glycine decarboxylation via glycine cleavage system"/>
    <property type="evidence" value="ECO:0007669"/>
    <property type="project" value="TreeGrafter"/>
</dbReference>
<dbReference type="GO" id="GO:0005960">
    <property type="term" value="C:glycine cleavage complex"/>
    <property type="evidence" value="ECO:0007669"/>
    <property type="project" value="TreeGrafter"/>
</dbReference>
<dbReference type="EC" id="1.4.4.2" evidence="1"/>
<dbReference type="GO" id="GO:0005829">
    <property type="term" value="C:cytosol"/>
    <property type="evidence" value="ECO:0007669"/>
    <property type="project" value="TreeGrafter"/>
</dbReference>
<keyword evidence="3 8" id="KW-0560">Oxidoreductase</keyword>
<dbReference type="Gene3D" id="3.90.1150.10">
    <property type="entry name" value="Aspartate Aminotransferase, domain 1"/>
    <property type="match status" value="1"/>
</dbReference>
<dbReference type="InterPro" id="IPR000192">
    <property type="entry name" value="Aminotrans_V_dom"/>
</dbReference>
<comment type="catalytic activity">
    <reaction evidence="4">
        <text>N(6)-[(R)-lipoyl]-L-lysyl-[glycine-cleavage complex H protein] + glycine + H(+) = N(6)-[(R)-S(8)-aminomethyldihydrolipoyl]-L-lysyl-[glycine-cleavage complex H protein] + CO2</text>
        <dbReference type="Rhea" id="RHEA:24304"/>
        <dbReference type="Rhea" id="RHEA-COMP:10494"/>
        <dbReference type="Rhea" id="RHEA-COMP:10495"/>
        <dbReference type="ChEBI" id="CHEBI:15378"/>
        <dbReference type="ChEBI" id="CHEBI:16526"/>
        <dbReference type="ChEBI" id="CHEBI:57305"/>
        <dbReference type="ChEBI" id="CHEBI:83099"/>
        <dbReference type="ChEBI" id="CHEBI:83143"/>
        <dbReference type="EC" id="1.4.4.2"/>
    </reaction>
</comment>
<dbReference type="InterPro" id="IPR049316">
    <property type="entry name" value="GDC-P_C"/>
</dbReference>
<dbReference type="Pfam" id="PF00266">
    <property type="entry name" value="Aminotran_5"/>
    <property type="match status" value="1"/>
</dbReference>
<sequence length="503" mass="55793">MSDLFEFNGAEGAGWSQPEPSLGEQEAWSTVPEPLRRESPPVWPRASEPELVRHYTWLSSRNFGIDTGFYPLGSCTMKHNPRLNERIVQLPGIDRIHPLQPEHQVQGLLAIFFEMQEMLSICSGMDEVTLQPVAGAQGEFTAMRCIQEFHRSIGQSHRDKVIVPDSAHGTNPASAAMCGYDIIEIPSAADGRIDLAALEEAVGDDTAAMMITNPSTLGLFEPEISRAAEMVHEAGGQMYYDGANFNAILGKTDPGRMGFDAVHYNLHKTFSQPHGGGGPGSGPIGVKSHLSQFLPSPIADRRNRVADDPEGVGDDYWYFWREVGESSIGKIQQWHGNSGAVVRAWAFYRRYGRELELMSEHAVLNANYLRHRILHPGSDTAERMHAMPLDGAPADVVKHEFTISLSALKDAVGVTGRDVAKRLLDYEVMAPTLYFPMIIPECLMIEPTETESKEVMDRFADDFHEILCEDPEVVTSAPHTTDVRRVDEVWAARNLVLRHPGPE</sequence>
<dbReference type="SUPFAM" id="SSF53383">
    <property type="entry name" value="PLP-dependent transferases"/>
    <property type="match status" value="1"/>
</dbReference>
<dbReference type="NCBIfam" id="NF003346">
    <property type="entry name" value="PRK04366.1"/>
    <property type="match status" value="1"/>
</dbReference>
<dbReference type="Gene3D" id="3.40.640.10">
    <property type="entry name" value="Type I PLP-dependent aspartate aminotransferase-like (Major domain)"/>
    <property type="match status" value="1"/>
</dbReference>